<proteinExistence type="predicted"/>
<sequence length="48" mass="5236">MIPKGKLLIIGDKEDKGEKDSEMEKKTIISSLKKSSSCSLSPKTNALK</sequence>
<protein>
    <submittedName>
        <fullName evidence="2">Uncharacterized protein</fullName>
    </submittedName>
</protein>
<evidence type="ECO:0000313" key="3">
    <source>
        <dbReference type="Proteomes" id="UP001463665"/>
    </source>
</evidence>
<evidence type="ECO:0000313" key="2">
    <source>
        <dbReference type="EMBL" id="XAO74967.1"/>
    </source>
</evidence>
<dbReference type="EMBL" id="CP154834">
    <property type="protein sequence ID" value="XAO74967.1"/>
    <property type="molecule type" value="Genomic_DNA"/>
</dbReference>
<accession>A0AAU6WST0</accession>
<organism evidence="2 3">
    <name type="scientific">Chryseobacterium endophyticum</name>
    <dbReference type="NCBI Taxonomy" id="1854762"/>
    <lineage>
        <taxon>Bacteria</taxon>
        <taxon>Pseudomonadati</taxon>
        <taxon>Bacteroidota</taxon>
        <taxon>Flavobacteriia</taxon>
        <taxon>Flavobacteriales</taxon>
        <taxon>Weeksellaceae</taxon>
        <taxon>Chryseobacterium group</taxon>
        <taxon>Chryseobacterium</taxon>
    </lineage>
</organism>
<dbReference type="RefSeq" id="WP_345766875.1">
    <property type="nucleotide sequence ID" value="NZ_CP154834.1"/>
</dbReference>
<reference evidence="2 3" key="1">
    <citation type="submission" date="2024-04" db="EMBL/GenBank/DDBJ databases">
        <title>Genome sequencing and assembly of rice foliar adapted Chryseobacterium endophyticum OsEnb-ALM-A6.</title>
        <authorList>
            <person name="Kumar S."/>
            <person name="Javed M."/>
            <person name="Chouhan V."/>
            <person name="Charishma K."/>
            <person name="Patel A."/>
            <person name="Kumar M."/>
            <person name="Sahu K.P."/>
            <person name="Kumar A."/>
        </authorList>
    </citation>
    <scope>NUCLEOTIDE SEQUENCE [LARGE SCALE GENOMIC DNA]</scope>
    <source>
        <strain evidence="2 3">OsEnb-ALM-A6</strain>
    </source>
</reference>
<keyword evidence="3" id="KW-1185">Reference proteome</keyword>
<dbReference type="Proteomes" id="UP001463665">
    <property type="component" value="Chromosome"/>
</dbReference>
<evidence type="ECO:0000256" key="1">
    <source>
        <dbReference type="SAM" id="MobiDB-lite"/>
    </source>
</evidence>
<feature type="region of interest" description="Disordered" evidence="1">
    <location>
        <begin position="1"/>
        <end position="25"/>
    </location>
</feature>
<name>A0AAU6WST0_9FLAO</name>
<gene>
    <name evidence="2" type="ORF">AAFP95_02800</name>
</gene>
<feature type="compositionally biased region" description="Basic and acidic residues" evidence="1">
    <location>
        <begin position="11"/>
        <end position="25"/>
    </location>
</feature>
<dbReference type="AlphaFoldDB" id="A0AAU6WST0"/>